<evidence type="ECO:0000256" key="1">
    <source>
        <dbReference type="SAM" id="MobiDB-lite"/>
    </source>
</evidence>
<dbReference type="AlphaFoldDB" id="A0A6J6QT37"/>
<feature type="transmembrane region" description="Helical" evidence="2">
    <location>
        <begin position="28"/>
        <end position="48"/>
    </location>
</feature>
<keyword evidence="2" id="KW-1133">Transmembrane helix</keyword>
<sequence length="255" mass="26728">MGKASSSKKIKRVQQAGVSRAPGQRRNLGFPALVVGIIVLGLAMVFYARSQIVEKVGEAPVVDQDKWYSAYGLDICGVYQDNPVAIGPDETGITPTTDGLIQIAPFVESAAGKNAQFGLFADQIGLKLSNGELTLADGKTYKNGDNCKTEDGKEAEGEVVMYVWPPQATDATKPETVTTDLDSQRFTEDGQAFVVAFVPKGTEPKLPPSLESLQNTSHTPATPTTATPAEATTTTIAEGGSGTVEESTTTTVAGG</sequence>
<dbReference type="EMBL" id="CAEZXS010000246">
    <property type="protein sequence ID" value="CAB4713912.1"/>
    <property type="molecule type" value="Genomic_DNA"/>
</dbReference>
<dbReference type="EMBL" id="CAFAAQ010000175">
    <property type="protein sequence ID" value="CAB4817775.1"/>
    <property type="molecule type" value="Genomic_DNA"/>
</dbReference>
<gene>
    <name evidence="3" type="ORF">UFOPK2582_01572</name>
    <name evidence="4" type="ORF">UFOPK3046_01583</name>
    <name evidence="5" type="ORF">UFOPK4173_01822</name>
</gene>
<evidence type="ECO:0000313" key="5">
    <source>
        <dbReference type="EMBL" id="CAB5040437.1"/>
    </source>
</evidence>
<keyword evidence="2" id="KW-0472">Membrane</keyword>
<organism evidence="3">
    <name type="scientific">freshwater metagenome</name>
    <dbReference type="NCBI Taxonomy" id="449393"/>
    <lineage>
        <taxon>unclassified sequences</taxon>
        <taxon>metagenomes</taxon>
        <taxon>ecological metagenomes</taxon>
    </lineage>
</organism>
<reference evidence="3" key="1">
    <citation type="submission" date="2020-05" db="EMBL/GenBank/DDBJ databases">
        <authorList>
            <person name="Chiriac C."/>
            <person name="Salcher M."/>
            <person name="Ghai R."/>
            <person name="Kavagutti S V."/>
        </authorList>
    </citation>
    <scope>NUCLEOTIDE SEQUENCE</scope>
</reference>
<evidence type="ECO:0000256" key="2">
    <source>
        <dbReference type="SAM" id="Phobius"/>
    </source>
</evidence>
<dbReference type="EMBL" id="CAFBPW010000285">
    <property type="protein sequence ID" value="CAB5040437.1"/>
    <property type="molecule type" value="Genomic_DNA"/>
</dbReference>
<keyword evidence="2" id="KW-0812">Transmembrane</keyword>
<feature type="region of interest" description="Disordered" evidence="1">
    <location>
        <begin position="203"/>
        <end position="255"/>
    </location>
</feature>
<evidence type="ECO:0000313" key="4">
    <source>
        <dbReference type="EMBL" id="CAB4817775.1"/>
    </source>
</evidence>
<proteinExistence type="predicted"/>
<feature type="compositionally biased region" description="Low complexity" evidence="1">
    <location>
        <begin position="219"/>
        <end position="255"/>
    </location>
</feature>
<accession>A0A6J6QT37</accession>
<name>A0A6J6QT37_9ZZZZ</name>
<evidence type="ECO:0000313" key="3">
    <source>
        <dbReference type="EMBL" id="CAB4713912.1"/>
    </source>
</evidence>
<protein>
    <submittedName>
        <fullName evidence="3">Unannotated protein</fullName>
    </submittedName>
</protein>